<accession>A0A482W334</accession>
<gene>
    <name evidence="2" type="ORF">BDFB_009617</name>
</gene>
<organism evidence="2 3">
    <name type="scientific">Asbolus verrucosus</name>
    <name type="common">Desert ironclad beetle</name>
    <dbReference type="NCBI Taxonomy" id="1661398"/>
    <lineage>
        <taxon>Eukaryota</taxon>
        <taxon>Metazoa</taxon>
        <taxon>Ecdysozoa</taxon>
        <taxon>Arthropoda</taxon>
        <taxon>Hexapoda</taxon>
        <taxon>Insecta</taxon>
        <taxon>Pterygota</taxon>
        <taxon>Neoptera</taxon>
        <taxon>Endopterygota</taxon>
        <taxon>Coleoptera</taxon>
        <taxon>Polyphaga</taxon>
        <taxon>Cucujiformia</taxon>
        <taxon>Tenebrionidae</taxon>
        <taxon>Pimeliinae</taxon>
        <taxon>Asbolus</taxon>
    </lineage>
</organism>
<dbReference type="PANTHER" id="PTHR37685">
    <property type="entry name" value="GEO11136P1-RELATED"/>
    <property type="match status" value="1"/>
</dbReference>
<reference evidence="2 3" key="1">
    <citation type="submission" date="2017-03" db="EMBL/GenBank/DDBJ databases">
        <title>Genome of the blue death feigning beetle - Asbolus verrucosus.</title>
        <authorList>
            <person name="Rider S.D."/>
        </authorList>
    </citation>
    <scope>NUCLEOTIDE SEQUENCE [LARGE SCALE GENOMIC DNA]</scope>
    <source>
        <strain evidence="2">Butters</strain>
        <tissue evidence="2">Head and leg muscle</tissue>
    </source>
</reference>
<dbReference type="Pfam" id="PF15868">
    <property type="entry name" value="MBF2"/>
    <property type="match status" value="1"/>
</dbReference>
<dbReference type="OrthoDB" id="8192785at2759"/>
<dbReference type="PANTHER" id="PTHR37685:SF1">
    <property type="entry name" value="GEO11136P1-RELATED"/>
    <property type="match status" value="1"/>
</dbReference>
<name>A0A482W334_ASBVE</name>
<protein>
    <submittedName>
        <fullName evidence="2">Uncharacterized protein</fullName>
    </submittedName>
</protein>
<evidence type="ECO:0000313" key="2">
    <source>
        <dbReference type="EMBL" id="RZC39456.1"/>
    </source>
</evidence>
<dbReference type="Proteomes" id="UP000292052">
    <property type="component" value="Unassembled WGS sequence"/>
</dbReference>
<evidence type="ECO:0000256" key="1">
    <source>
        <dbReference type="SAM" id="SignalP"/>
    </source>
</evidence>
<dbReference type="EMBL" id="QDEB01034310">
    <property type="protein sequence ID" value="RZC39456.1"/>
    <property type="molecule type" value="Genomic_DNA"/>
</dbReference>
<keyword evidence="3" id="KW-1185">Reference proteome</keyword>
<evidence type="ECO:0000313" key="3">
    <source>
        <dbReference type="Proteomes" id="UP000292052"/>
    </source>
</evidence>
<feature type="signal peptide" evidence="1">
    <location>
        <begin position="1"/>
        <end position="17"/>
    </location>
</feature>
<comment type="caution">
    <text evidence="2">The sequence shown here is derived from an EMBL/GenBank/DDBJ whole genome shotgun (WGS) entry which is preliminary data.</text>
</comment>
<feature type="chain" id="PRO_5019854755" evidence="1">
    <location>
        <begin position="18"/>
        <end position="155"/>
    </location>
</feature>
<dbReference type="InterPro" id="IPR031734">
    <property type="entry name" value="MBF2"/>
</dbReference>
<dbReference type="AlphaFoldDB" id="A0A482W334"/>
<keyword evidence="1" id="KW-0732">Signal</keyword>
<proteinExistence type="predicted"/>
<feature type="non-terminal residue" evidence="2">
    <location>
        <position position="155"/>
    </location>
</feature>
<sequence>MYFHLVAFCVFIFYVNCAPTVDSMTPVAHISIKTREVTQGSIEYKILKKPHHLFIGRCKPEDNILHQENIILYNDGKSHVAAGIRVNVEAQVYITCVKIYDEVPDGAGGYPSFVAGGVGHNYVEFNVMTEYGKGFHFFVQIFGYEIKDSTTETNV</sequence>